<reference evidence="2" key="2">
    <citation type="submission" date="2025-08" db="UniProtKB">
        <authorList>
            <consortium name="Ensembl"/>
        </authorList>
    </citation>
    <scope>IDENTIFICATION</scope>
</reference>
<dbReference type="GO" id="GO:0005654">
    <property type="term" value="C:nucleoplasm"/>
    <property type="evidence" value="ECO:0007669"/>
    <property type="project" value="TreeGrafter"/>
</dbReference>
<dbReference type="InterPro" id="IPR029251">
    <property type="entry name" value="Faap100"/>
</dbReference>
<reference evidence="2 3" key="1">
    <citation type="submission" date="2019-05" db="EMBL/GenBank/DDBJ databases">
        <title>A Chromosome-scale Meerkat (S. suricatta) Genome Assembly.</title>
        <authorList>
            <person name="Dudchenko O."/>
            <person name="Lieberman Aiden E."/>
            <person name="Tung J."/>
            <person name="Barreiro L.B."/>
            <person name="Clutton-Brock T.H."/>
        </authorList>
    </citation>
    <scope>NUCLEOTIDE SEQUENCE [LARGE SCALE GENOMIC DNA]</scope>
</reference>
<dbReference type="PANTHER" id="PTHR14890">
    <property type="entry name" value="FANCONI ANEMIA CORE COMPLEX-ASSOCIATED PROTEIN 100"/>
    <property type="match status" value="1"/>
</dbReference>
<evidence type="ECO:0000313" key="3">
    <source>
        <dbReference type="Proteomes" id="UP000472268"/>
    </source>
</evidence>
<dbReference type="Ensembl" id="ENSSSUT00005026893.1">
    <property type="protein sequence ID" value="ENSSSUP00005023480.1"/>
    <property type="gene ID" value="ENSSSUG00005015288.1"/>
</dbReference>
<reference evidence="2" key="3">
    <citation type="submission" date="2025-09" db="UniProtKB">
        <authorList>
            <consortium name="Ensembl"/>
        </authorList>
    </citation>
    <scope>IDENTIFICATION</scope>
</reference>
<feature type="compositionally biased region" description="Pro residues" evidence="1">
    <location>
        <begin position="170"/>
        <end position="182"/>
    </location>
</feature>
<dbReference type="Proteomes" id="UP000472268">
    <property type="component" value="Chromosome 17"/>
</dbReference>
<dbReference type="GO" id="GO:0036297">
    <property type="term" value="P:interstrand cross-link repair"/>
    <property type="evidence" value="ECO:0007669"/>
    <property type="project" value="InterPro"/>
</dbReference>
<evidence type="ECO:0000313" key="2">
    <source>
        <dbReference type="Ensembl" id="ENSSSUP00005023480.1"/>
    </source>
</evidence>
<dbReference type="AlphaFoldDB" id="A0A673UQP6"/>
<proteinExistence type="predicted"/>
<dbReference type="PANTHER" id="PTHR14890:SF1">
    <property type="entry name" value="FANCONI ANEMIA CORE COMPLEX-ASSOCIATED PROTEIN 100"/>
    <property type="match status" value="1"/>
</dbReference>
<feature type="region of interest" description="Disordered" evidence="1">
    <location>
        <begin position="97"/>
        <end position="144"/>
    </location>
</feature>
<organism evidence="2 3">
    <name type="scientific">Suricata suricatta</name>
    <name type="common">Meerkat</name>
    <dbReference type="NCBI Taxonomy" id="37032"/>
    <lineage>
        <taxon>Eukaryota</taxon>
        <taxon>Metazoa</taxon>
        <taxon>Chordata</taxon>
        <taxon>Craniata</taxon>
        <taxon>Vertebrata</taxon>
        <taxon>Euteleostomi</taxon>
        <taxon>Mammalia</taxon>
        <taxon>Eutheria</taxon>
        <taxon>Laurasiatheria</taxon>
        <taxon>Carnivora</taxon>
        <taxon>Feliformia</taxon>
        <taxon>Herpestidae</taxon>
        <taxon>Suricata</taxon>
    </lineage>
</organism>
<name>A0A673UQP6_SURSU</name>
<feature type="compositionally biased region" description="Low complexity" evidence="1">
    <location>
        <begin position="188"/>
        <end position="197"/>
    </location>
</feature>
<evidence type="ECO:0000256" key="1">
    <source>
        <dbReference type="SAM" id="MobiDB-lite"/>
    </source>
</evidence>
<sequence>MAGFAPRVQYLAGFRCPLGGLAAGKPRVLCHGAEIFVSTGSELVYVYDQDGRLLTAVYRFPGRVWHLELSTPRRALYALCAQKGIYCLSLDQASRSVSQGAGDDRDADEDDSEDSEDGDGDPPGRSRAPAGCGDPSGEPLSGQPVPGTPCCRGASAEDGCGARCPELQPTRPPCPVSPPDPGQPRDTAAGGADAAGPAEHRRPSELVRHGRAAAAGVPAAAQPQPPPGVTPPPAARWPRCTWLRWASPPWSTGAGPATSPAPGIGV</sequence>
<gene>
    <name evidence="2" type="primary">FAAP100</name>
</gene>
<feature type="region of interest" description="Disordered" evidence="1">
    <location>
        <begin position="168"/>
        <end position="266"/>
    </location>
</feature>
<feature type="compositionally biased region" description="Basic and acidic residues" evidence="1">
    <location>
        <begin position="198"/>
        <end position="208"/>
    </location>
</feature>
<dbReference type="GO" id="GO:0043240">
    <property type="term" value="C:Fanconi anaemia nuclear complex"/>
    <property type="evidence" value="ECO:0007669"/>
    <property type="project" value="InterPro"/>
</dbReference>
<feature type="compositionally biased region" description="Low complexity" evidence="1">
    <location>
        <begin position="212"/>
        <end position="222"/>
    </location>
</feature>
<keyword evidence="3" id="KW-1185">Reference proteome</keyword>
<feature type="compositionally biased region" description="Acidic residues" evidence="1">
    <location>
        <begin position="105"/>
        <end position="120"/>
    </location>
</feature>
<protein>
    <submittedName>
        <fullName evidence="2">FA core complex associated protein 100</fullName>
    </submittedName>
</protein>
<accession>A0A673UQP6</accession>
<feature type="compositionally biased region" description="Pro residues" evidence="1">
    <location>
        <begin position="223"/>
        <end position="235"/>
    </location>
</feature>